<dbReference type="AlphaFoldDB" id="A0A1I4QGN0"/>
<evidence type="ECO:0000313" key="2">
    <source>
        <dbReference type="Proteomes" id="UP000199520"/>
    </source>
</evidence>
<dbReference type="EMBL" id="FOTS01000100">
    <property type="protein sequence ID" value="SFM39219.1"/>
    <property type="molecule type" value="Genomic_DNA"/>
</dbReference>
<evidence type="ECO:0000313" key="1">
    <source>
        <dbReference type="EMBL" id="SFM39219.1"/>
    </source>
</evidence>
<organism evidence="1 2">
    <name type="scientific">Pelosinus propionicus DSM 13327</name>
    <dbReference type="NCBI Taxonomy" id="1123291"/>
    <lineage>
        <taxon>Bacteria</taxon>
        <taxon>Bacillati</taxon>
        <taxon>Bacillota</taxon>
        <taxon>Negativicutes</taxon>
        <taxon>Selenomonadales</taxon>
        <taxon>Sporomusaceae</taxon>
        <taxon>Pelosinus</taxon>
    </lineage>
</organism>
<protein>
    <submittedName>
        <fullName evidence="1">Uncharacterized protein</fullName>
    </submittedName>
</protein>
<reference evidence="2" key="1">
    <citation type="submission" date="2016-10" db="EMBL/GenBank/DDBJ databases">
        <authorList>
            <person name="Varghese N."/>
            <person name="Submissions S."/>
        </authorList>
    </citation>
    <scope>NUCLEOTIDE SEQUENCE [LARGE SCALE GENOMIC DNA]</scope>
    <source>
        <strain evidence="2">DSM 13327</strain>
    </source>
</reference>
<dbReference type="Proteomes" id="UP000199520">
    <property type="component" value="Unassembled WGS sequence"/>
</dbReference>
<accession>A0A1I4QGN0</accession>
<dbReference type="STRING" id="1123291.SAMN04490355_11003"/>
<gene>
    <name evidence="1" type="ORF">SAMN04490355_11003</name>
</gene>
<proteinExistence type="predicted"/>
<name>A0A1I4QGN0_9FIRM</name>
<dbReference type="OrthoDB" id="2991070at2"/>
<dbReference type="RefSeq" id="WP_090944790.1">
    <property type="nucleotide sequence ID" value="NZ_FOTS01000100.1"/>
</dbReference>
<sequence>MNESVVWKFLGVKKSVENDAERVLQELIELFFVNIESFSGISYLKFNSVEDMIEAAIMQNDKQYGYFWDWFNKHGLLKLRRIGSFKFKNTDEELDFLDYRLYVLEEDSKNQIMQSLIASLADVIGEVHKYCLKKASCLYEDMMAQIIEKCTFSFKTIPLVSSSGIVC</sequence>
<keyword evidence="2" id="KW-1185">Reference proteome</keyword>